<dbReference type="AlphaFoldDB" id="A0A0A8XP20"/>
<evidence type="ECO:0000313" key="1">
    <source>
        <dbReference type="EMBL" id="JAD15464.1"/>
    </source>
</evidence>
<dbReference type="EMBL" id="GBRH01282431">
    <property type="protein sequence ID" value="JAD15464.1"/>
    <property type="molecule type" value="Transcribed_RNA"/>
</dbReference>
<organism evidence="1">
    <name type="scientific">Arundo donax</name>
    <name type="common">Giant reed</name>
    <name type="synonym">Donax arundinaceus</name>
    <dbReference type="NCBI Taxonomy" id="35708"/>
    <lineage>
        <taxon>Eukaryota</taxon>
        <taxon>Viridiplantae</taxon>
        <taxon>Streptophyta</taxon>
        <taxon>Embryophyta</taxon>
        <taxon>Tracheophyta</taxon>
        <taxon>Spermatophyta</taxon>
        <taxon>Magnoliopsida</taxon>
        <taxon>Liliopsida</taxon>
        <taxon>Poales</taxon>
        <taxon>Poaceae</taxon>
        <taxon>PACMAD clade</taxon>
        <taxon>Arundinoideae</taxon>
        <taxon>Arundineae</taxon>
        <taxon>Arundo</taxon>
    </lineage>
</organism>
<reference evidence="1" key="1">
    <citation type="submission" date="2014-09" db="EMBL/GenBank/DDBJ databases">
        <authorList>
            <person name="Magalhaes I.L.F."/>
            <person name="Oliveira U."/>
            <person name="Santos F.R."/>
            <person name="Vidigal T.H.D.A."/>
            <person name="Brescovit A.D."/>
            <person name="Santos A.J."/>
        </authorList>
    </citation>
    <scope>NUCLEOTIDE SEQUENCE</scope>
    <source>
        <tissue evidence="1">Shoot tissue taken approximately 20 cm above the soil surface</tissue>
    </source>
</reference>
<proteinExistence type="predicted"/>
<reference evidence="1" key="2">
    <citation type="journal article" date="2015" name="Data Brief">
        <title>Shoot transcriptome of the giant reed, Arundo donax.</title>
        <authorList>
            <person name="Barrero R.A."/>
            <person name="Guerrero F.D."/>
            <person name="Moolhuijzen P."/>
            <person name="Goolsby J.A."/>
            <person name="Tidwell J."/>
            <person name="Bellgard S.E."/>
            <person name="Bellgard M.I."/>
        </authorList>
    </citation>
    <scope>NUCLEOTIDE SEQUENCE</scope>
    <source>
        <tissue evidence="1">Shoot tissue taken approximately 20 cm above the soil surface</tissue>
    </source>
</reference>
<accession>A0A0A8XP20</accession>
<name>A0A0A8XP20_ARUDO</name>
<sequence length="27" mass="3153">MLHKWRPGSCLFHCLKEESLSMGVVTY</sequence>
<protein>
    <submittedName>
        <fullName evidence="1">Uncharacterized protein</fullName>
    </submittedName>
</protein>